<feature type="domain" description="Protein kinase" evidence="10">
    <location>
        <begin position="13"/>
        <end position="266"/>
    </location>
</feature>
<keyword evidence="4" id="KW-0547">Nucleotide-binding</keyword>
<feature type="compositionally biased region" description="Polar residues" evidence="9">
    <location>
        <begin position="348"/>
        <end position="358"/>
    </location>
</feature>
<dbReference type="FunFam" id="3.30.200.20:FF:000003">
    <property type="entry name" value="Non-specific serine/threonine protein kinase"/>
    <property type="match status" value="1"/>
</dbReference>
<evidence type="ECO:0000313" key="13">
    <source>
        <dbReference type="Proteomes" id="UP000492820"/>
    </source>
</evidence>
<protein>
    <recommendedName>
        <fullName evidence="1">non-specific serine/threonine protein kinase</fullName>
        <ecNumber evidence="1">2.7.11.1</ecNumber>
    </recommendedName>
</protein>
<evidence type="ECO:0000256" key="6">
    <source>
        <dbReference type="ARBA" id="ARBA00022840"/>
    </source>
</evidence>
<dbReference type="GO" id="GO:0005524">
    <property type="term" value="F:ATP binding"/>
    <property type="evidence" value="ECO:0007669"/>
    <property type="project" value="UniProtKB-KW"/>
</dbReference>
<name>A0A068WPT6_ECHGR</name>
<evidence type="ECO:0000256" key="2">
    <source>
        <dbReference type="ARBA" id="ARBA00022527"/>
    </source>
</evidence>
<dbReference type="OrthoDB" id="193931at2759"/>
<evidence type="ECO:0000256" key="8">
    <source>
        <dbReference type="ARBA" id="ARBA00048679"/>
    </source>
</evidence>
<dbReference type="Pfam" id="PF00069">
    <property type="entry name" value="Pkinase"/>
    <property type="match status" value="1"/>
</dbReference>
<dbReference type="PROSITE" id="PS50011">
    <property type="entry name" value="PROTEIN_KINASE_DOM"/>
    <property type="match status" value="1"/>
</dbReference>
<feature type="region of interest" description="Disordered" evidence="9">
    <location>
        <begin position="688"/>
        <end position="724"/>
    </location>
</feature>
<keyword evidence="3" id="KW-0808">Transferase</keyword>
<evidence type="ECO:0000256" key="5">
    <source>
        <dbReference type="ARBA" id="ARBA00022777"/>
    </source>
</evidence>
<evidence type="ECO:0000256" key="7">
    <source>
        <dbReference type="ARBA" id="ARBA00047899"/>
    </source>
</evidence>
<keyword evidence="6" id="KW-0067">ATP-binding</keyword>
<dbReference type="EMBL" id="LK028579">
    <property type="protein sequence ID" value="CDS19673.1"/>
    <property type="molecule type" value="Genomic_DNA"/>
</dbReference>
<sequence length="760" mass="83931">MPVLIPRALQGLYFLCEPIADGSFGRLYLAIHALTRQHVAIKIIDKKKLGAEVFRVRGEIEALKRLSHPNIYSLYQVIETDGTFYLILEYVPGGELFDYILHNGSLQESHARVLFRQLVSAIGYSHSRGIAHRDLKPVLWHTSPLSAIYLGEHITERRTEYPNVDSKFLNTYCGSLAYAAPEVLQNQEYNGPAADIWSMGVILYAILCGSLPFDPSKPEKLPKLIKGQYSVDESLSASGRDLLAQMLCVDPTARISMMELSTHPWVMHGFDAPIDIFCSDMKLDAPLNQDIVREISLYTRIPCVEMTRMLRKRPYDYLMATYLIMQRLYVEEDILLLLQRRSQHQRSITNSEEGTTSAPPQPRVRCSLRPHRPAGAALSNSEALRGHPNSQSTADAAASVPTSAKHKNVITDTNMTNQAAVLMPPPATSKRSVGLQTPSRKEVPKITTLSPGRSVDSQLNQLTKDLRLSDPDDYSSRPPSEQLFLREEVEMDVDVEEMDGTTKATTNSAGELLNMGSRLNDTDSSELVAMMNSSRRSHDRSSGFRVSDQSLSGVISSSGSGGAGLFRNIILARKTSTTATTTTTANTPTLSSTTNGVQPTSVSSKLKKIRVGGIGNSNNNNNNVMLARPELSAAEVLDRISESLRKNSIRFTLKRHGFLCTFANDWGRTLLEFAIEVVSVVGKPSLSKRLHLPPSKKANNGNNQPSTGPQSERSSSTESGHQHNQIGIKIKRLQGDAFTYASICRTVLDQAEVKMFTCLV</sequence>
<dbReference type="FunFam" id="1.10.510.10:FF:000571">
    <property type="entry name" value="Maternal embryonic leucine zipper kinase"/>
    <property type="match status" value="1"/>
</dbReference>
<reference evidence="12" key="2">
    <citation type="submission" date="2014-06" db="EMBL/GenBank/DDBJ databases">
        <authorList>
            <person name="Aslett M."/>
        </authorList>
    </citation>
    <scope>NUCLEOTIDE SEQUENCE</scope>
</reference>
<feature type="compositionally biased region" description="Polar residues" evidence="9">
    <location>
        <begin position="697"/>
        <end position="724"/>
    </location>
</feature>
<comment type="catalytic activity">
    <reaction evidence="7">
        <text>L-threonyl-[protein] + ATP = O-phospho-L-threonyl-[protein] + ADP + H(+)</text>
        <dbReference type="Rhea" id="RHEA:46608"/>
        <dbReference type="Rhea" id="RHEA-COMP:11060"/>
        <dbReference type="Rhea" id="RHEA-COMP:11605"/>
        <dbReference type="ChEBI" id="CHEBI:15378"/>
        <dbReference type="ChEBI" id="CHEBI:30013"/>
        <dbReference type="ChEBI" id="CHEBI:30616"/>
        <dbReference type="ChEBI" id="CHEBI:61977"/>
        <dbReference type="ChEBI" id="CHEBI:456216"/>
        <dbReference type="EC" id="2.7.11.1"/>
    </reaction>
</comment>
<organism evidence="12">
    <name type="scientific">Echinococcus granulosus</name>
    <name type="common">Hydatid tapeworm</name>
    <dbReference type="NCBI Taxonomy" id="6210"/>
    <lineage>
        <taxon>Eukaryota</taxon>
        <taxon>Metazoa</taxon>
        <taxon>Spiralia</taxon>
        <taxon>Lophotrochozoa</taxon>
        <taxon>Platyhelminthes</taxon>
        <taxon>Cestoda</taxon>
        <taxon>Eucestoda</taxon>
        <taxon>Cyclophyllidea</taxon>
        <taxon>Taeniidae</taxon>
        <taxon>Echinococcus</taxon>
        <taxon>Echinococcus granulosus group</taxon>
    </lineage>
</organism>
<evidence type="ECO:0000259" key="10">
    <source>
        <dbReference type="PROSITE" id="PS50011"/>
    </source>
</evidence>
<dbReference type="CDD" id="cd14003">
    <property type="entry name" value="STKc_AMPK-like"/>
    <property type="match status" value="1"/>
</dbReference>
<accession>A0A068WPT6</accession>
<dbReference type="PANTHER" id="PTHR24346">
    <property type="entry name" value="MAP/MICROTUBULE AFFINITY-REGULATING KINASE"/>
    <property type="match status" value="1"/>
</dbReference>
<dbReference type="InterPro" id="IPR011009">
    <property type="entry name" value="Kinase-like_dom_sf"/>
</dbReference>
<evidence type="ECO:0000256" key="1">
    <source>
        <dbReference type="ARBA" id="ARBA00012513"/>
    </source>
</evidence>
<feature type="compositionally biased region" description="Polar residues" evidence="9">
    <location>
        <begin position="378"/>
        <end position="394"/>
    </location>
</feature>
<dbReference type="WBParaSite" id="EgrG_000500200">
    <property type="protein sequence ID" value="EgrG_000500200"/>
    <property type="gene ID" value="EgrG_000500200"/>
</dbReference>
<dbReference type="GO" id="GO:0004674">
    <property type="term" value="F:protein serine/threonine kinase activity"/>
    <property type="evidence" value="ECO:0007669"/>
    <property type="project" value="UniProtKB-KW"/>
</dbReference>
<proteinExistence type="predicted"/>
<feature type="compositionally biased region" description="Polar residues" evidence="9">
    <location>
        <begin position="447"/>
        <end position="458"/>
    </location>
</feature>
<dbReference type="EC" id="2.7.11.1" evidence="1"/>
<keyword evidence="2" id="KW-0723">Serine/threonine-protein kinase</keyword>
<dbReference type="Gene3D" id="3.30.310.80">
    <property type="entry name" value="Kinase associated domain 1, KA1"/>
    <property type="match status" value="1"/>
</dbReference>
<evidence type="ECO:0000313" key="14">
    <source>
        <dbReference type="WBParaSite" id="EgrG_000500200"/>
    </source>
</evidence>
<evidence type="ECO:0000259" key="11">
    <source>
        <dbReference type="PROSITE" id="PS50032"/>
    </source>
</evidence>
<comment type="catalytic activity">
    <reaction evidence="8">
        <text>L-seryl-[protein] + ATP = O-phospho-L-seryl-[protein] + ADP + H(+)</text>
        <dbReference type="Rhea" id="RHEA:17989"/>
        <dbReference type="Rhea" id="RHEA-COMP:9863"/>
        <dbReference type="Rhea" id="RHEA-COMP:11604"/>
        <dbReference type="ChEBI" id="CHEBI:15378"/>
        <dbReference type="ChEBI" id="CHEBI:29999"/>
        <dbReference type="ChEBI" id="CHEBI:30616"/>
        <dbReference type="ChEBI" id="CHEBI:83421"/>
        <dbReference type="ChEBI" id="CHEBI:456216"/>
        <dbReference type="EC" id="2.7.11.1"/>
    </reaction>
</comment>
<feature type="region of interest" description="Disordered" evidence="9">
    <location>
        <begin position="577"/>
        <end position="600"/>
    </location>
</feature>
<evidence type="ECO:0000313" key="12">
    <source>
        <dbReference type="EMBL" id="CDS19673.1"/>
    </source>
</evidence>
<dbReference type="GO" id="GO:0005737">
    <property type="term" value="C:cytoplasm"/>
    <property type="evidence" value="ECO:0007669"/>
    <property type="project" value="TreeGrafter"/>
</dbReference>
<evidence type="ECO:0000256" key="9">
    <source>
        <dbReference type="SAM" id="MobiDB-lite"/>
    </source>
</evidence>
<dbReference type="PANTHER" id="PTHR24346:SF30">
    <property type="entry name" value="MATERNAL EMBRYONIC LEUCINE ZIPPER KINASE"/>
    <property type="match status" value="1"/>
</dbReference>
<gene>
    <name evidence="12" type="ORF">EgrG_000500200</name>
</gene>
<dbReference type="PROSITE" id="PS50032">
    <property type="entry name" value="KA1"/>
    <property type="match status" value="1"/>
</dbReference>
<keyword evidence="5 12" id="KW-0418">Kinase</keyword>
<feature type="compositionally biased region" description="Polar residues" evidence="9">
    <location>
        <begin position="429"/>
        <end position="438"/>
    </location>
</feature>
<dbReference type="Proteomes" id="UP000492820">
    <property type="component" value="Unassembled WGS sequence"/>
</dbReference>
<reference evidence="12 13" key="1">
    <citation type="journal article" date="2013" name="Nature">
        <title>The genomes of four tapeworm species reveal adaptations to parasitism.</title>
        <authorList>
            <person name="Tsai I.J."/>
            <person name="Zarowiecki M."/>
            <person name="Holroyd N."/>
            <person name="Garciarrubio A."/>
            <person name="Sanchez-Flores A."/>
            <person name="Brooks K.L."/>
            <person name="Tracey A."/>
            <person name="Bobes R.J."/>
            <person name="Fragoso G."/>
            <person name="Sciutto E."/>
            <person name="Aslett M."/>
            <person name="Beasley H."/>
            <person name="Bennett H.M."/>
            <person name="Cai J."/>
            <person name="Camicia F."/>
            <person name="Clark R."/>
            <person name="Cucher M."/>
            <person name="De Silva N."/>
            <person name="Day T.A."/>
            <person name="Deplazes P."/>
            <person name="Estrada K."/>
            <person name="Fernandez C."/>
            <person name="Holland P.W."/>
            <person name="Hou J."/>
            <person name="Hu S."/>
            <person name="Huckvale T."/>
            <person name="Hung S.S."/>
            <person name="Kamenetzky L."/>
            <person name="Keane J.A."/>
            <person name="Kiss F."/>
            <person name="Koziol U."/>
            <person name="Lambert O."/>
            <person name="Liu K."/>
            <person name="Luo X."/>
            <person name="Luo Y."/>
            <person name="Macchiaroli N."/>
            <person name="Nichol S."/>
            <person name="Paps J."/>
            <person name="Parkinson J."/>
            <person name="Pouchkina-Stantcheva N."/>
            <person name="Riddiford N."/>
            <person name="Rosenzvit M."/>
            <person name="Salinas G."/>
            <person name="Wasmuth J.D."/>
            <person name="Zamanian M."/>
            <person name="Zheng Y."/>
            <person name="Cai X."/>
            <person name="Soberon X."/>
            <person name="Olson P.D."/>
            <person name="Laclette J.P."/>
            <person name="Brehm K."/>
            <person name="Berriman M."/>
            <person name="Garciarrubio A."/>
            <person name="Bobes R.J."/>
            <person name="Fragoso G."/>
            <person name="Sanchez-Flores A."/>
            <person name="Estrada K."/>
            <person name="Cevallos M.A."/>
            <person name="Morett E."/>
            <person name="Gonzalez V."/>
            <person name="Portillo T."/>
            <person name="Ochoa-Leyva A."/>
            <person name="Jose M.V."/>
            <person name="Sciutto E."/>
            <person name="Landa A."/>
            <person name="Jimenez L."/>
            <person name="Valdes V."/>
            <person name="Carrero J.C."/>
            <person name="Larralde C."/>
            <person name="Morales-Montor J."/>
            <person name="Limon-Lason J."/>
            <person name="Soberon X."/>
            <person name="Laclette J.P."/>
        </authorList>
    </citation>
    <scope>NUCLEOTIDE SEQUENCE [LARGE SCALE GENOMIC DNA]</scope>
</reference>
<dbReference type="GO" id="GO:0035556">
    <property type="term" value="P:intracellular signal transduction"/>
    <property type="evidence" value="ECO:0007669"/>
    <property type="project" value="TreeGrafter"/>
</dbReference>
<dbReference type="InterPro" id="IPR001772">
    <property type="entry name" value="KA1_dom"/>
</dbReference>
<evidence type="ECO:0000256" key="4">
    <source>
        <dbReference type="ARBA" id="ARBA00022741"/>
    </source>
</evidence>
<feature type="compositionally biased region" description="Low complexity" evidence="9">
    <location>
        <begin position="577"/>
        <end position="595"/>
    </location>
</feature>
<dbReference type="InterPro" id="IPR000719">
    <property type="entry name" value="Prot_kinase_dom"/>
</dbReference>
<evidence type="ECO:0000256" key="3">
    <source>
        <dbReference type="ARBA" id="ARBA00022679"/>
    </source>
</evidence>
<feature type="domain" description="KA1" evidence="11">
    <location>
        <begin position="664"/>
        <end position="753"/>
    </location>
</feature>
<dbReference type="AlphaFoldDB" id="A0A068WPT6"/>
<dbReference type="Gene3D" id="1.10.510.10">
    <property type="entry name" value="Transferase(Phosphotransferase) domain 1"/>
    <property type="match status" value="1"/>
</dbReference>
<feature type="region of interest" description="Disordered" evidence="9">
    <location>
        <begin position="424"/>
        <end position="458"/>
    </location>
</feature>
<reference evidence="14" key="3">
    <citation type="submission" date="2020-10" db="UniProtKB">
        <authorList>
            <consortium name="WormBaseParasite"/>
        </authorList>
    </citation>
    <scope>IDENTIFICATION</scope>
</reference>
<feature type="region of interest" description="Disordered" evidence="9">
    <location>
        <begin position="347"/>
        <end position="404"/>
    </location>
</feature>
<dbReference type="SUPFAM" id="SSF56112">
    <property type="entry name" value="Protein kinase-like (PK-like)"/>
    <property type="match status" value="1"/>
</dbReference>